<evidence type="ECO:0000313" key="2">
    <source>
        <dbReference type="EMBL" id="VDO05047.1"/>
    </source>
</evidence>
<dbReference type="WBParaSite" id="HPLM_0000031301-mRNA-1">
    <property type="protein sequence ID" value="HPLM_0000031301-mRNA-1"/>
    <property type="gene ID" value="HPLM_0000031301"/>
</dbReference>
<reference evidence="4" key="1">
    <citation type="submission" date="2017-02" db="UniProtKB">
        <authorList>
            <consortium name="WormBaseParasite"/>
        </authorList>
    </citation>
    <scope>IDENTIFICATION</scope>
</reference>
<evidence type="ECO:0000313" key="4">
    <source>
        <dbReference type="WBParaSite" id="HPLM_0000031301-mRNA-1"/>
    </source>
</evidence>
<keyword evidence="1" id="KW-0732">Signal</keyword>
<name>A0A0N4VSP6_HAEPC</name>
<gene>
    <name evidence="2" type="ORF">HPLM_LOCUS314</name>
</gene>
<dbReference type="EMBL" id="UZAF01000191">
    <property type="protein sequence ID" value="VDO05047.1"/>
    <property type="molecule type" value="Genomic_DNA"/>
</dbReference>
<evidence type="ECO:0000256" key="1">
    <source>
        <dbReference type="SAM" id="SignalP"/>
    </source>
</evidence>
<sequence length="93" mass="10393">MHFAVILLVVVTAVYCQLPGWTPSLGIGPIINVCSVQGSTTSCNWKQFLKRTPNSPTGVDFRDLVEKDPQVWERGEKNNQVYLEPAPYMVLIS</sequence>
<reference evidence="2 3" key="2">
    <citation type="submission" date="2018-11" db="EMBL/GenBank/DDBJ databases">
        <authorList>
            <consortium name="Pathogen Informatics"/>
        </authorList>
    </citation>
    <scope>NUCLEOTIDE SEQUENCE [LARGE SCALE GENOMIC DNA]</scope>
    <source>
        <strain evidence="2 3">MHpl1</strain>
    </source>
</reference>
<accession>A0A0N4VSP6</accession>
<dbReference type="OMA" id="LEPAPYM"/>
<organism evidence="4">
    <name type="scientific">Haemonchus placei</name>
    <name type="common">Barber's pole worm</name>
    <dbReference type="NCBI Taxonomy" id="6290"/>
    <lineage>
        <taxon>Eukaryota</taxon>
        <taxon>Metazoa</taxon>
        <taxon>Ecdysozoa</taxon>
        <taxon>Nematoda</taxon>
        <taxon>Chromadorea</taxon>
        <taxon>Rhabditida</taxon>
        <taxon>Rhabditina</taxon>
        <taxon>Rhabditomorpha</taxon>
        <taxon>Strongyloidea</taxon>
        <taxon>Trichostrongylidae</taxon>
        <taxon>Haemonchus</taxon>
    </lineage>
</organism>
<protein>
    <submittedName>
        <fullName evidence="4">Secreted protein</fullName>
    </submittedName>
</protein>
<feature type="chain" id="PRO_5043123194" evidence="1">
    <location>
        <begin position="17"/>
        <end position="93"/>
    </location>
</feature>
<proteinExistence type="predicted"/>
<dbReference type="AlphaFoldDB" id="A0A0N4VSP6"/>
<feature type="signal peptide" evidence="1">
    <location>
        <begin position="1"/>
        <end position="16"/>
    </location>
</feature>
<keyword evidence="3" id="KW-1185">Reference proteome</keyword>
<dbReference type="Proteomes" id="UP000268014">
    <property type="component" value="Unassembled WGS sequence"/>
</dbReference>
<dbReference type="OrthoDB" id="5879135at2759"/>
<evidence type="ECO:0000313" key="3">
    <source>
        <dbReference type="Proteomes" id="UP000268014"/>
    </source>
</evidence>